<dbReference type="InterPro" id="IPR053853">
    <property type="entry name" value="FitA-like_RHH"/>
</dbReference>
<dbReference type="Pfam" id="PF22513">
    <property type="entry name" value="FitA-like_RHH"/>
    <property type="match status" value="1"/>
</dbReference>
<sequence>MGSVTIRSVDDRVKSAVRLEAARNGRSMEAELRALLERTYLPPNDRAAWLHAMSPQEAIDHLIKMANGADLVIPEREAEDFEFPDL</sequence>
<dbReference type="GO" id="GO:0006355">
    <property type="term" value="P:regulation of DNA-templated transcription"/>
    <property type="evidence" value="ECO:0007669"/>
    <property type="project" value="InterPro"/>
</dbReference>
<name>A0A7X6BCX7_9SPHN</name>
<dbReference type="SUPFAM" id="SSF47598">
    <property type="entry name" value="Ribbon-helix-helix"/>
    <property type="match status" value="1"/>
</dbReference>
<dbReference type="RefSeq" id="WP_164542698.1">
    <property type="nucleotide sequence ID" value="NZ_BAAADY010000002.1"/>
</dbReference>
<keyword evidence="3" id="KW-1185">Reference proteome</keyword>
<organism evidence="2 3">
    <name type="scientific">Sphingomonas trueperi</name>
    <dbReference type="NCBI Taxonomy" id="53317"/>
    <lineage>
        <taxon>Bacteria</taxon>
        <taxon>Pseudomonadati</taxon>
        <taxon>Pseudomonadota</taxon>
        <taxon>Alphaproteobacteria</taxon>
        <taxon>Sphingomonadales</taxon>
        <taxon>Sphingomonadaceae</taxon>
        <taxon>Sphingomonas</taxon>
    </lineage>
</organism>
<dbReference type="InterPro" id="IPR013321">
    <property type="entry name" value="Arc_rbn_hlx_hlx"/>
</dbReference>
<evidence type="ECO:0000313" key="2">
    <source>
        <dbReference type="EMBL" id="NJB97112.1"/>
    </source>
</evidence>
<dbReference type="EMBL" id="JAATJB010000003">
    <property type="protein sequence ID" value="NJB97112.1"/>
    <property type="molecule type" value="Genomic_DNA"/>
</dbReference>
<dbReference type="Proteomes" id="UP000531251">
    <property type="component" value="Unassembled WGS sequence"/>
</dbReference>
<accession>A0A7X6BCX7</accession>
<dbReference type="AlphaFoldDB" id="A0A7X6BCX7"/>
<dbReference type="InterPro" id="IPR010985">
    <property type="entry name" value="Ribbon_hlx_hlx"/>
</dbReference>
<dbReference type="Gene3D" id="1.10.1220.10">
    <property type="entry name" value="Met repressor-like"/>
    <property type="match status" value="1"/>
</dbReference>
<reference evidence="2 3" key="1">
    <citation type="submission" date="2020-03" db="EMBL/GenBank/DDBJ databases">
        <title>Genomic Encyclopedia of Type Strains, Phase IV (KMG-IV): sequencing the most valuable type-strain genomes for metagenomic binning, comparative biology and taxonomic classification.</title>
        <authorList>
            <person name="Goeker M."/>
        </authorList>
    </citation>
    <scope>NUCLEOTIDE SEQUENCE [LARGE SCALE GENOMIC DNA]</scope>
    <source>
        <strain evidence="2 3">DSM 7225</strain>
    </source>
</reference>
<evidence type="ECO:0000259" key="1">
    <source>
        <dbReference type="Pfam" id="PF22513"/>
    </source>
</evidence>
<feature type="domain" description="Antitoxin FitA-like ribbon-helix-helix" evidence="1">
    <location>
        <begin position="3"/>
        <end position="39"/>
    </location>
</feature>
<evidence type="ECO:0000313" key="3">
    <source>
        <dbReference type="Proteomes" id="UP000531251"/>
    </source>
</evidence>
<proteinExistence type="predicted"/>
<protein>
    <submittedName>
        <fullName evidence="2">Plasmid stability protein</fullName>
    </submittedName>
</protein>
<comment type="caution">
    <text evidence="2">The sequence shown here is derived from an EMBL/GenBank/DDBJ whole genome shotgun (WGS) entry which is preliminary data.</text>
</comment>
<gene>
    <name evidence="2" type="ORF">GGR89_001418</name>
</gene>